<organism evidence="1">
    <name type="scientific">marine sediment metagenome</name>
    <dbReference type="NCBI Taxonomy" id="412755"/>
    <lineage>
        <taxon>unclassified sequences</taxon>
        <taxon>metagenomes</taxon>
        <taxon>ecological metagenomes</taxon>
    </lineage>
</organism>
<feature type="non-terminal residue" evidence="1">
    <location>
        <position position="385"/>
    </location>
</feature>
<evidence type="ECO:0000313" key="1">
    <source>
        <dbReference type="EMBL" id="KKK72285.1"/>
    </source>
</evidence>
<sequence>GFFSLHANFYRAECYAKTNQPVKALRSYCKEKKLNTVTFTLPNLSVRLLKKTHKSEEIIPIMLFAKFSDIFKAAKRSLTLKWRKLQGDVNGLNFNPLLEAEIFKERGGIVSTYLNYLINLNIFEKHNISPKVIAYPFENQTWDKMLITAARQTGIDSKIVACHTITVPFFYLNFFLGEDENKSHPQPDIIMANGHYAKSILDKAGFSCDIKNGGSLRYASNAKSAESQEHVENSDRDEKVLVLLSVSLDYSLDLLFYLLRNETSNKTFFLKPHPDTPESVIREHLPELPSNFTFVSGSMEQWMEQVGWAVHIGTTAALECMANGINVLKYLPERIDLDPLLCTDFKQKTICDKDALNFSTDENPDEFDSSLIAEPFNRQAWDDIL</sequence>
<accession>A0A0F8YF13</accession>
<dbReference type="AlphaFoldDB" id="A0A0F8YF13"/>
<evidence type="ECO:0008006" key="2">
    <source>
        <dbReference type="Google" id="ProtNLM"/>
    </source>
</evidence>
<reference evidence="1" key="1">
    <citation type="journal article" date="2015" name="Nature">
        <title>Complex archaea that bridge the gap between prokaryotes and eukaryotes.</title>
        <authorList>
            <person name="Spang A."/>
            <person name="Saw J.H."/>
            <person name="Jorgensen S.L."/>
            <person name="Zaremba-Niedzwiedzka K."/>
            <person name="Martijn J."/>
            <person name="Lind A.E."/>
            <person name="van Eijk R."/>
            <person name="Schleper C."/>
            <person name="Guy L."/>
            <person name="Ettema T.J."/>
        </authorList>
    </citation>
    <scope>NUCLEOTIDE SEQUENCE</scope>
</reference>
<protein>
    <recommendedName>
        <fullName evidence="2">Capsule polysaccharide biosynthesis protein</fullName>
    </recommendedName>
</protein>
<gene>
    <name evidence="1" type="ORF">LCGC14_2905400</name>
</gene>
<name>A0A0F8YF13_9ZZZZ</name>
<feature type="non-terminal residue" evidence="1">
    <location>
        <position position="1"/>
    </location>
</feature>
<proteinExistence type="predicted"/>
<comment type="caution">
    <text evidence="1">The sequence shown here is derived from an EMBL/GenBank/DDBJ whole genome shotgun (WGS) entry which is preliminary data.</text>
</comment>
<dbReference type="EMBL" id="LAZR01057325">
    <property type="protein sequence ID" value="KKK72285.1"/>
    <property type="molecule type" value="Genomic_DNA"/>
</dbReference>